<feature type="transmembrane region" description="Helical" evidence="5">
    <location>
        <begin position="20"/>
        <end position="39"/>
    </location>
</feature>
<name>A0A6A6CNP6_ZASCE</name>
<evidence type="ECO:0000256" key="5">
    <source>
        <dbReference type="SAM" id="Phobius"/>
    </source>
</evidence>
<reference evidence="6" key="1">
    <citation type="journal article" date="2020" name="Stud. Mycol.">
        <title>101 Dothideomycetes genomes: a test case for predicting lifestyles and emergence of pathogens.</title>
        <authorList>
            <person name="Haridas S."/>
            <person name="Albert R."/>
            <person name="Binder M."/>
            <person name="Bloem J."/>
            <person name="Labutti K."/>
            <person name="Salamov A."/>
            <person name="Andreopoulos B."/>
            <person name="Baker S."/>
            <person name="Barry K."/>
            <person name="Bills G."/>
            <person name="Bluhm B."/>
            <person name="Cannon C."/>
            <person name="Castanera R."/>
            <person name="Culley D."/>
            <person name="Daum C."/>
            <person name="Ezra D."/>
            <person name="Gonzalez J."/>
            <person name="Henrissat B."/>
            <person name="Kuo A."/>
            <person name="Liang C."/>
            <person name="Lipzen A."/>
            <person name="Lutzoni F."/>
            <person name="Magnuson J."/>
            <person name="Mondo S."/>
            <person name="Nolan M."/>
            <person name="Ohm R."/>
            <person name="Pangilinan J."/>
            <person name="Park H.-J."/>
            <person name="Ramirez L."/>
            <person name="Alfaro M."/>
            <person name="Sun H."/>
            <person name="Tritt A."/>
            <person name="Yoshinaga Y."/>
            <person name="Zwiers L.-H."/>
            <person name="Turgeon B."/>
            <person name="Goodwin S."/>
            <person name="Spatafora J."/>
            <person name="Crous P."/>
            <person name="Grigoriev I."/>
        </authorList>
    </citation>
    <scope>NUCLEOTIDE SEQUENCE</scope>
    <source>
        <strain evidence="6">ATCC 36951</strain>
    </source>
</reference>
<feature type="transmembrane region" description="Helical" evidence="5">
    <location>
        <begin position="46"/>
        <end position="65"/>
    </location>
</feature>
<dbReference type="PANTHER" id="PTHR31465">
    <property type="entry name" value="PROTEIN RTA1-RELATED"/>
    <property type="match status" value="1"/>
</dbReference>
<proteinExistence type="predicted"/>
<feature type="transmembrane region" description="Helical" evidence="5">
    <location>
        <begin position="121"/>
        <end position="142"/>
    </location>
</feature>
<accession>A0A6A6CNP6</accession>
<dbReference type="PANTHER" id="PTHR31465:SF1">
    <property type="entry name" value="PROTEIN RTA1-RELATED"/>
    <property type="match status" value="1"/>
</dbReference>
<dbReference type="RefSeq" id="XP_033668649.1">
    <property type="nucleotide sequence ID" value="XM_033812454.1"/>
</dbReference>
<keyword evidence="7" id="KW-1185">Reference proteome</keyword>
<keyword evidence="3 5" id="KW-1133">Transmembrane helix</keyword>
<feature type="transmembrane region" description="Helical" evidence="5">
    <location>
        <begin position="77"/>
        <end position="101"/>
    </location>
</feature>
<organism evidence="6 7">
    <name type="scientific">Zasmidium cellare ATCC 36951</name>
    <dbReference type="NCBI Taxonomy" id="1080233"/>
    <lineage>
        <taxon>Eukaryota</taxon>
        <taxon>Fungi</taxon>
        <taxon>Dikarya</taxon>
        <taxon>Ascomycota</taxon>
        <taxon>Pezizomycotina</taxon>
        <taxon>Dothideomycetes</taxon>
        <taxon>Dothideomycetidae</taxon>
        <taxon>Mycosphaerellales</taxon>
        <taxon>Mycosphaerellaceae</taxon>
        <taxon>Zasmidium</taxon>
    </lineage>
</organism>
<protein>
    <recommendedName>
        <fullName evidence="8">RTA1 like protein</fullName>
    </recommendedName>
</protein>
<dbReference type="EMBL" id="ML993592">
    <property type="protein sequence ID" value="KAF2167760.1"/>
    <property type="molecule type" value="Genomic_DNA"/>
</dbReference>
<evidence type="ECO:0000256" key="4">
    <source>
        <dbReference type="ARBA" id="ARBA00023136"/>
    </source>
</evidence>
<dbReference type="Pfam" id="PF04479">
    <property type="entry name" value="RTA1"/>
    <property type="match status" value="1"/>
</dbReference>
<sequence length="280" mass="31017">MAIPPPTDGGYQLWWYYPSMAGNIIFAVLFCILSIAHLIGLALNRIWICVPLVVGGILEIVGYGIRAYANSNTSTVTLYATQSVLILLAPILFAASVYMYLGRLMIATNTTALSPIPTRYLTKLFVCGDVLCFFIQAVGGGMQSVKKLADKQYIAEYVILVGLILQIIFFGVFVVVAVMVHMRMARKGIEEKTVAWRRLLLVLYVVSGLICLRNIFRAIEYGMGTDGYLLQNEWPGFVFDGALMVIALIVSLAWYIGRGSKLNVRYDSVSSTEELKPTRS</sequence>
<dbReference type="Proteomes" id="UP000799537">
    <property type="component" value="Unassembled WGS sequence"/>
</dbReference>
<evidence type="ECO:0000313" key="6">
    <source>
        <dbReference type="EMBL" id="KAF2167760.1"/>
    </source>
</evidence>
<dbReference type="GO" id="GO:0016020">
    <property type="term" value="C:membrane"/>
    <property type="evidence" value="ECO:0007669"/>
    <property type="project" value="UniProtKB-SubCell"/>
</dbReference>
<dbReference type="OrthoDB" id="3358017at2759"/>
<evidence type="ECO:0008006" key="8">
    <source>
        <dbReference type="Google" id="ProtNLM"/>
    </source>
</evidence>
<feature type="transmembrane region" description="Helical" evidence="5">
    <location>
        <begin position="236"/>
        <end position="256"/>
    </location>
</feature>
<feature type="transmembrane region" description="Helical" evidence="5">
    <location>
        <begin position="199"/>
        <end position="216"/>
    </location>
</feature>
<evidence type="ECO:0000256" key="2">
    <source>
        <dbReference type="ARBA" id="ARBA00022692"/>
    </source>
</evidence>
<dbReference type="InterPro" id="IPR007568">
    <property type="entry name" value="RTA1"/>
</dbReference>
<feature type="transmembrane region" description="Helical" evidence="5">
    <location>
        <begin position="154"/>
        <end position="178"/>
    </location>
</feature>
<evidence type="ECO:0000256" key="1">
    <source>
        <dbReference type="ARBA" id="ARBA00004141"/>
    </source>
</evidence>
<keyword evidence="4 5" id="KW-0472">Membrane</keyword>
<gene>
    <name evidence="6" type="ORF">M409DRAFT_53731</name>
</gene>
<comment type="subcellular location">
    <subcellularLocation>
        <location evidence="1">Membrane</location>
        <topology evidence="1">Multi-pass membrane protein</topology>
    </subcellularLocation>
</comment>
<keyword evidence="2 5" id="KW-0812">Transmembrane</keyword>
<dbReference type="AlphaFoldDB" id="A0A6A6CNP6"/>
<evidence type="ECO:0000256" key="3">
    <source>
        <dbReference type="ARBA" id="ARBA00022989"/>
    </source>
</evidence>
<dbReference type="GeneID" id="54565726"/>
<evidence type="ECO:0000313" key="7">
    <source>
        <dbReference type="Proteomes" id="UP000799537"/>
    </source>
</evidence>